<reference evidence="2" key="1">
    <citation type="journal article" date="2020" name="Stud. Mycol.">
        <title>101 Dothideomycetes genomes: a test case for predicting lifestyles and emergence of pathogens.</title>
        <authorList>
            <person name="Haridas S."/>
            <person name="Albert R."/>
            <person name="Binder M."/>
            <person name="Bloem J."/>
            <person name="Labutti K."/>
            <person name="Salamov A."/>
            <person name="Andreopoulos B."/>
            <person name="Baker S."/>
            <person name="Barry K."/>
            <person name="Bills G."/>
            <person name="Bluhm B."/>
            <person name="Cannon C."/>
            <person name="Castanera R."/>
            <person name="Culley D."/>
            <person name="Daum C."/>
            <person name="Ezra D."/>
            <person name="Gonzalez J."/>
            <person name="Henrissat B."/>
            <person name="Kuo A."/>
            <person name="Liang C."/>
            <person name="Lipzen A."/>
            <person name="Lutzoni F."/>
            <person name="Magnuson J."/>
            <person name="Mondo S."/>
            <person name="Nolan M."/>
            <person name="Ohm R."/>
            <person name="Pangilinan J."/>
            <person name="Park H.-J."/>
            <person name="Ramirez L."/>
            <person name="Alfaro M."/>
            <person name="Sun H."/>
            <person name="Tritt A."/>
            <person name="Yoshinaga Y."/>
            <person name="Zwiers L.-H."/>
            <person name="Turgeon B."/>
            <person name="Goodwin S."/>
            <person name="Spatafora J."/>
            <person name="Crous P."/>
            <person name="Grigoriev I."/>
        </authorList>
    </citation>
    <scope>NUCLEOTIDE SEQUENCE</scope>
    <source>
        <strain evidence="2">CBS 122681</strain>
    </source>
</reference>
<dbReference type="AlphaFoldDB" id="A0A6A6TQK2"/>
<name>A0A6A6TQK2_9PLEO</name>
<dbReference type="EMBL" id="MU004295">
    <property type="protein sequence ID" value="KAF2661198.1"/>
    <property type="molecule type" value="Genomic_DNA"/>
</dbReference>
<organism evidence="2 3">
    <name type="scientific">Lophiostoma macrostomum CBS 122681</name>
    <dbReference type="NCBI Taxonomy" id="1314788"/>
    <lineage>
        <taxon>Eukaryota</taxon>
        <taxon>Fungi</taxon>
        <taxon>Dikarya</taxon>
        <taxon>Ascomycota</taxon>
        <taxon>Pezizomycotina</taxon>
        <taxon>Dothideomycetes</taxon>
        <taxon>Pleosporomycetidae</taxon>
        <taxon>Pleosporales</taxon>
        <taxon>Lophiostomataceae</taxon>
        <taxon>Lophiostoma</taxon>
    </lineage>
</organism>
<protein>
    <submittedName>
        <fullName evidence="2">Uncharacterized protein</fullName>
    </submittedName>
</protein>
<evidence type="ECO:0000313" key="2">
    <source>
        <dbReference type="EMBL" id="KAF2661198.1"/>
    </source>
</evidence>
<evidence type="ECO:0000313" key="3">
    <source>
        <dbReference type="Proteomes" id="UP000799324"/>
    </source>
</evidence>
<keyword evidence="3" id="KW-1185">Reference proteome</keyword>
<proteinExistence type="predicted"/>
<dbReference type="Proteomes" id="UP000799324">
    <property type="component" value="Unassembled WGS sequence"/>
</dbReference>
<feature type="chain" id="PRO_5025647164" evidence="1">
    <location>
        <begin position="23"/>
        <end position="107"/>
    </location>
</feature>
<sequence>MCYMLFISWLFGISPQMIITHARPTNHSTLTPLPSCLPKNPSTLNLTIPQSSVFPRILDNPSFPTPRFPLSPKCKKCENIQDRASLPSRQNSRCAFAQIAGTCIVVV</sequence>
<accession>A0A6A6TQK2</accession>
<gene>
    <name evidence="2" type="ORF">K491DRAFT_480911</name>
</gene>
<feature type="signal peptide" evidence="1">
    <location>
        <begin position="1"/>
        <end position="22"/>
    </location>
</feature>
<keyword evidence="1" id="KW-0732">Signal</keyword>
<evidence type="ECO:0000256" key="1">
    <source>
        <dbReference type="SAM" id="SignalP"/>
    </source>
</evidence>